<evidence type="ECO:0000313" key="3">
    <source>
        <dbReference type="Proteomes" id="UP000249130"/>
    </source>
</evidence>
<dbReference type="InterPro" id="IPR000073">
    <property type="entry name" value="AB_hydrolase_1"/>
</dbReference>
<comment type="caution">
    <text evidence="2">The sequence shown here is derived from an EMBL/GenBank/DDBJ whole genome shotgun (WGS) entry which is preliminary data.</text>
</comment>
<accession>A0A327KJQ5</accession>
<dbReference type="InterPro" id="IPR029058">
    <property type="entry name" value="AB_hydrolase_fold"/>
</dbReference>
<dbReference type="Gene3D" id="3.40.50.1820">
    <property type="entry name" value="alpha/beta hydrolase"/>
    <property type="match status" value="1"/>
</dbReference>
<dbReference type="AlphaFoldDB" id="A0A327KJQ5"/>
<dbReference type="RefSeq" id="WP_111422140.1">
    <property type="nucleotide sequence ID" value="NZ_NPEX01000338.1"/>
</dbReference>
<feature type="domain" description="AB hydrolase-1" evidence="1">
    <location>
        <begin position="20"/>
        <end position="127"/>
    </location>
</feature>
<proteinExistence type="predicted"/>
<organism evidence="2 3">
    <name type="scientific">Rhodoplanes roseus</name>
    <dbReference type="NCBI Taxonomy" id="29409"/>
    <lineage>
        <taxon>Bacteria</taxon>
        <taxon>Pseudomonadati</taxon>
        <taxon>Pseudomonadota</taxon>
        <taxon>Alphaproteobacteria</taxon>
        <taxon>Hyphomicrobiales</taxon>
        <taxon>Nitrobacteraceae</taxon>
        <taxon>Rhodoplanes</taxon>
    </lineage>
</organism>
<dbReference type="OrthoDB" id="9804723at2"/>
<dbReference type="EMBL" id="NPEX01000338">
    <property type="protein sequence ID" value="RAI38727.1"/>
    <property type="molecule type" value="Genomic_DNA"/>
</dbReference>
<dbReference type="PRINTS" id="PR00111">
    <property type="entry name" value="ABHYDROLASE"/>
</dbReference>
<gene>
    <name evidence="2" type="ORF">CH341_27295</name>
</gene>
<dbReference type="PANTHER" id="PTHR43433:SF5">
    <property type="entry name" value="AB HYDROLASE-1 DOMAIN-CONTAINING PROTEIN"/>
    <property type="match status" value="1"/>
</dbReference>
<dbReference type="InterPro" id="IPR050471">
    <property type="entry name" value="AB_hydrolase"/>
</dbReference>
<reference evidence="2 3" key="1">
    <citation type="submission" date="2017-07" db="EMBL/GenBank/DDBJ databases">
        <title>Draft Genome Sequences of Select Purple Nonsulfur Bacteria.</title>
        <authorList>
            <person name="Lasarre B."/>
            <person name="Mckinlay J.B."/>
        </authorList>
    </citation>
    <scope>NUCLEOTIDE SEQUENCE [LARGE SCALE GENOMIC DNA]</scope>
    <source>
        <strain evidence="2 3">DSM 5909</strain>
    </source>
</reference>
<sequence length="263" mass="28127">MPMLERPDGELPYEVVGDGPPLALVSGLGGAAGYWTNLVPVLSRAFTVILHDHMATGRSRSRRSVHTVEALAADIDALLTHLGCPSCSLVGHSTGAAAGQILAQDYPGRIDKLVLYGGWAGPDPHFAHCFKVRRRMLTEIGVPAYNEAGPIFLYPPLWISRNPDKVAKIIADNDAAPPKQEDIAARIDMIVGFDRRARMAEIGVPTLVVCASDDILTPPHLSEELAAGIPGAHLVTLPWGGHACSQTAPEEFLASVLPFLRGR</sequence>
<evidence type="ECO:0000259" key="1">
    <source>
        <dbReference type="Pfam" id="PF00561"/>
    </source>
</evidence>
<protein>
    <recommendedName>
        <fullName evidence="1">AB hydrolase-1 domain-containing protein</fullName>
    </recommendedName>
</protein>
<dbReference type="Proteomes" id="UP000249130">
    <property type="component" value="Unassembled WGS sequence"/>
</dbReference>
<dbReference type="Pfam" id="PF00561">
    <property type="entry name" value="Abhydrolase_1"/>
    <property type="match status" value="1"/>
</dbReference>
<dbReference type="SUPFAM" id="SSF53474">
    <property type="entry name" value="alpha/beta-Hydrolases"/>
    <property type="match status" value="1"/>
</dbReference>
<dbReference type="PANTHER" id="PTHR43433">
    <property type="entry name" value="HYDROLASE, ALPHA/BETA FOLD FAMILY PROTEIN"/>
    <property type="match status" value="1"/>
</dbReference>
<name>A0A327KJQ5_9BRAD</name>
<evidence type="ECO:0000313" key="2">
    <source>
        <dbReference type="EMBL" id="RAI38727.1"/>
    </source>
</evidence>
<keyword evidence="3" id="KW-1185">Reference proteome</keyword>